<dbReference type="RefSeq" id="WP_106525090.1">
    <property type="nucleotide sequence ID" value="NZ_PYGD01000013.1"/>
</dbReference>
<gene>
    <name evidence="7" type="ORF">B0I18_11378</name>
</gene>
<evidence type="ECO:0000256" key="1">
    <source>
        <dbReference type="ARBA" id="ARBA00004370"/>
    </source>
</evidence>
<reference evidence="7 8" key="1">
    <citation type="submission" date="2018-03" db="EMBL/GenBank/DDBJ databases">
        <title>Genomic Encyclopedia of Type Strains, Phase III (KMG-III): the genomes of soil and plant-associated and newly described type strains.</title>
        <authorList>
            <person name="Whitman W."/>
        </authorList>
    </citation>
    <scope>NUCLEOTIDE SEQUENCE [LARGE SCALE GENOMIC DNA]</scope>
    <source>
        <strain evidence="7 8">CGMCC 1.12700</strain>
    </source>
</reference>
<proteinExistence type="predicted"/>
<evidence type="ECO:0000256" key="2">
    <source>
        <dbReference type="ARBA" id="ARBA00022692"/>
    </source>
</evidence>
<dbReference type="PANTHER" id="PTHR12815">
    <property type="entry name" value="SORTING AND ASSEMBLY MACHINERY SAMM50 PROTEIN FAMILY MEMBER"/>
    <property type="match status" value="1"/>
</dbReference>
<dbReference type="InterPro" id="IPR039910">
    <property type="entry name" value="D15-like"/>
</dbReference>
<dbReference type="Gene3D" id="2.40.160.50">
    <property type="entry name" value="membrane protein fhac: a member of the omp85/tpsb transporter family"/>
    <property type="match status" value="1"/>
</dbReference>
<dbReference type="Pfam" id="PF01103">
    <property type="entry name" value="Omp85"/>
    <property type="match status" value="1"/>
</dbReference>
<name>A0A2P8CVV2_9BACT</name>
<comment type="subcellular location">
    <subcellularLocation>
        <location evidence="1">Membrane</location>
    </subcellularLocation>
</comment>
<comment type="caution">
    <text evidence="7">The sequence shown here is derived from an EMBL/GenBank/DDBJ whole genome shotgun (WGS) entry which is preliminary data.</text>
</comment>
<feature type="domain" description="Bacterial surface antigen (D15)" evidence="6">
    <location>
        <begin position="578"/>
        <end position="756"/>
    </location>
</feature>
<sequence>MPKPSKYLLSSLLILYVLHAMSCSNSRYLSEKESLYLGSTVKITDSAMPKSEKKRLATQLEESVRPKPNSSFLTIRLKLTLYNIAGVPKKEKGFRNWLRNKIGEPPVLGSELNIDGNNKVLVNILQNQGYFHAVSTGTKQTKKKKTHGFFEVTAGPQTKIRNVYYEKTDTSVLAQDVADRESKSLLKTGDPYNLDVVKNERIRIDNILKNKGYYYFSPDYILIDADTGIGNNEADLTLKMKYNEMPRNAYRKYTINQVLIQPNYRLTNTSRRSGDSTFRRRNPSAADTVLYNNFKVVDRQKLYRPYVFYQAMQLTPGELYNKRDQNIALNRLVTLGAFKFVKNEFTPVRDSTRNLLDVSYLLTPYPRKAFNVEFGGFTQNDSRGGVRGSFSWRNKNLFRGAEVFTVKLTGSFEAQYGGGVQAQRPNTYNFGVETNLNIPRYIVPFIDIKPSGMYIPRTIMSAAYNYSLRSGMYQINSLSFGFGYNWKEDAAKDHKLFPFNITLVRTDTLDLAKKDSFNLSNLIYNGIIFGPTYEYTYNSQLDGRNRKDNFYFSGLVDLSGNLVGIAQRASPDNPQKIFGSNYAQYLKFQADFRYYRNLTEKTVLASRVMFGYGYSYGNSSKLPNVKQFFSGGSSSLRGFASRLVGPGIYNEYYLKGTTKQFEIRGDIKAEANLEYRAKLYRFIEGAVFADAGNVWLQRPNNEDFPGGEFTKDFYKQLAVDAGVGIRFDFSILLLRFDFAFPIRKPWLPDGERWRFNDIRLGDPDWRRENLFFNLAIGYPF</sequence>
<keyword evidence="2" id="KW-0812">Transmembrane</keyword>
<accession>A0A2P8CVV2</accession>
<organism evidence="7 8">
    <name type="scientific">Taibaiella chishuiensis</name>
    <dbReference type="NCBI Taxonomy" id="1434707"/>
    <lineage>
        <taxon>Bacteria</taxon>
        <taxon>Pseudomonadati</taxon>
        <taxon>Bacteroidota</taxon>
        <taxon>Chitinophagia</taxon>
        <taxon>Chitinophagales</taxon>
        <taxon>Chitinophagaceae</taxon>
        <taxon>Taibaiella</taxon>
    </lineage>
</organism>
<protein>
    <submittedName>
        <fullName evidence="7">Outer membrane protein assembly factor BamA</fullName>
    </submittedName>
</protein>
<evidence type="ECO:0000259" key="6">
    <source>
        <dbReference type="Pfam" id="PF01103"/>
    </source>
</evidence>
<dbReference type="EMBL" id="PYGD01000013">
    <property type="protein sequence ID" value="PSK89066.1"/>
    <property type="molecule type" value="Genomic_DNA"/>
</dbReference>
<evidence type="ECO:0000313" key="7">
    <source>
        <dbReference type="EMBL" id="PSK89066.1"/>
    </source>
</evidence>
<evidence type="ECO:0000256" key="4">
    <source>
        <dbReference type="ARBA" id="ARBA00023136"/>
    </source>
</evidence>
<keyword evidence="4" id="KW-0472">Membrane</keyword>
<evidence type="ECO:0000256" key="5">
    <source>
        <dbReference type="ARBA" id="ARBA00023237"/>
    </source>
</evidence>
<keyword evidence="8" id="KW-1185">Reference proteome</keyword>
<dbReference type="PANTHER" id="PTHR12815:SF47">
    <property type="entry name" value="TRANSLOCATION AND ASSEMBLY MODULE SUBUNIT TAMA"/>
    <property type="match status" value="1"/>
</dbReference>
<keyword evidence="3" id="KW-0732">Signal</keyword>
<dbReference type="Proteomes" id="UP000240572">
    <property type="component" value="Unassembled WGS sequence"/>
</dbReference>
<dbReference type="InterPro" id="IPR000184">
    <property type="entry name" value="Bac_surfAg_D15"/>
</dbReference>
<keyword evidence="5" id="KW-0998">Cell outer membrane</keyword>
<dbReference type="OrthoDB" id="9814535at2"/>
<evidence type="ECO:0000313" key="8">
    <source>
        <dbReference type="Proteomes" id="UP000240572"/>
    </source>
</evidence>
<dbReference type="GO" id="GO:0019867">
    <property type="term" value="C:outer membrane"/>
    <property type="evidence" value="ECO:0007669"/>
    <property type="project" value="InterPro"/>
</dbReference>
<dbReference type="AlphaFoldDB" id="A0A2P8CVV2"/>
<evidence type="ECO:0000256" key="3">
    <source>
        <dbReference type="ARBA" id="ARBA00022729"/>
    </source>
</evidence>